<evidence type="ECO:0000256" key="15">
    <source>
        <dbReference type="PROSITE-ProRule" id="PRU10143"/>
    </source>
</evidence>
<dbReference type="PROSITE" id="PS00430">
    <property type="entry name" value="TONB_DEPENDENT_REC_1"/>
    <property type="match status" value="1"/>
</dbReference>
<dbReference type="CDD" id="cd01347">
    <property type="entry name" value="ligand_gated_channel"/>
    <property type="match status" value="1"/>
</dbReference>
<dbReference type="PANTHER" id="PTHR32552:SF68">
    <property type="entry name" value="FERRICHROME OUTER MEMBRANE TRANSPORTER_PHAGE RECEPTOR"/>
    <property type="match status" value="1"/>
</dbReference>
<evidence type="ECO:0000256" key="8">
    <source>
        <dbReference type="ARBA" id="ARBA00023004"/>
    </source>
</evidence>
<evidence type="ECO:0000256" key="13">
    <source>
        <dbReference type="ARBA" id="ARBA00023237"/>
    </source>
</evidence>
<dbReference type="PROSITE" id="PS52016">
    <property type="entry name" value="TONB_DEPENDENT_REC_3"/>
    <property type="match status" value="1"/>
</dbReference>
<evidence type="ECO:0000259" key="20">
    <source>
        <dbReference type="Pfam" id="PF07715"/>
    </source>
</evidence>
<feature type="domain" description="TonB-dependent receptor-like beta-barrel" evidence="19">
    <location>
        <begin position="255"/>
        <end position="722"/>
    </location>
</feature>
<evidence type="ECO:0000256" key="6">
    <source>
        <dbReference type="ARBA" id="ARBA00022692"/>
    </source>
</evidence>
<dbReference type="InterPro" id="IPR012910">
    <property type="entry name" value="Plug_dom"/>
</dbReference>
<dbReference type="InterPro" id="IPR000531">
    <property type="entry name" value="Beta-barrel_TonB"/>
</dbReference>
<accession>A0A9C7V0Z5</accession>
<comment type="caution">
    <text evidence="21">The sequence shown here is derived from an EMBL/GenBank/DDBJ whole genome shotgun (WGS) entry which is preliminary data.</text>
</comment>
<protein>
    <submittedName>
        <fullName evidence="21">Ferrichrome porin FhuA</fullName>
    </submittedName>
</protein>
<evidence type="ECO:0000256" key="17">
    <source>
        <dbReference type="RuleBase" id="RU003357"/>
    </source>
</evidence>
<keyword evidence="8" id="KW-0408">Iron</keyword>
<name>A0A9C7V0Z5_CITAM</name>
<dbReference type="InterPro" id="IPR039426">
    <property type="entry name" value="TonB-dep_rcpt-like"/>
</dbReference>
<keyword evidence="9" id="KW-0406">Ion transport</keyword>
<dbReference type="AlphaFoldDB" id="A0A9C7V0Z5"/>
<keyword evidence="5" id="KW-0410">Iron transport</keyword>
<keyword evidence="3 14" id="KW-0813">Transport</keyword>
<dbReference type="Proteomes" id="UP000862426">
    <property type="component" value="Unassembled WGS sequence"/>
</dbReference>
<sequence>MARQKTAQPKHSLRKIAAVVATAVSGMSVCAQAAVEPKKEDTITVTAAPAPQESAWGPAATIAARQSATATKTDTPIQKVPQSISVVTAEEMALHQPKSVKEALSYTPGVAVGTRGASNTYDYLIIRGFAADGQSQNNYLNGLKMQGNFYNDAVIDPYMLERAEVMRGPVSVLYGKSNPGGLLNMVSKRPTTEPLKEVQFKMGTDSLFQTGFDFSDALDDDGVYSYRLTGLARSANAQQQGAEEQRYAIAPSFSWRPDDKTNFTFLSYFQNEPETGYYGWLPKEGTVSTLPNGKRLSSDFNEGAKNNTYSRNEKMVGYSFDHEFNDTFTVRQNLRYAENKVSQNSVYGYGMCSDPLYTKDVAALKLSPCKSIPQSQWGHTLTRQYVDDNEKLQNFSVDTQLQSKFATGSLDHTLLTGVDFMRMRNDINSWFGWAGSVAPSDIYNLDRSDFDFGSHPGPGAAYRVLNKQKQTGAYVQDQMQWDKVLVTLGGRYDWAQQDTLDREENTQHSRNDNEFTWRGGVNYLFDNGVTPYFSYSESFEPASTVGANGSIFAPSKGKQYEAGVKYVPNDRPIVLTGAVYQLTKTNNLMADPNGSFFSVEGGEIRSRGVEVEAKAALSASVNVVGSYTYTDAEYTTDTNYKGNTPAQVPKHMASLWGDYTMFDGPLSGLTLGTGVRYTSSSYGDPANSFKVGSYTLVDALVRYDLARLGMAGSNVALHVNNLFDREYVASCFNTYGCFWGAERQVVATATFRF</sequence>
<dbReference type="GO" id="GO:0038023">
    <property type="term" value="F:signaling receptor activity"/>
    <property type="evidence" value="ECO:0007669"/>
    <property type="project" value="InterPro"/>
</dbReference>
<evidence type="ECO:0000256" key="3">
    <source>
        <dbReference type="ARBA" id="ARBA00022448"/>
    </source>
</evidence>
<dbReference type="Pfam" id="PF00593">
    <property type="entry name" value="TonB_dep_Rec_b-barrel"/>
    <property type="match status" value="1"/>
</dbReference>
<evidence type="ECO:0000259" key="19">
    <source>
        <dbReference type="Pfam" id="PF00593"/>
    </source>
</evidence>
<keyword evidence="10 15" id="KW-0798">TonB box</keyword>
<keyword evidence="13 14" id="KW-0998">Cell outer membrane</keyword>
<evidence type="ECO:0000256" key="18">
    <source>
        <dbReference type="SAM" id="SignalP"/>
    </source>
</evidence>
<dbReference type="PROSITE" id="PS01156">
    <property type="entry name" value="TONB_DEPENDENT_REC_2"/>
    <property type="match status" value="1"/>
</dbReference>
<reference evidence="21" key="1">
    <citation type="journal article" date="2018" name="Genome Biol.">
        <title>SKESA: strategic k-mer extension for scrupulous assemblies.</title>
        <authorList>
            <person name="Souvorov A."/>
            <person name="Agarwala R."/>
            <person name="Lipman D.J."/>
        </authorList>
    </citation>
    <scope>NUCLEOTIDE SEQUENCE</scope>
    <source>
        <strain evidence="21">CAV1698</strain>
    </source>
</reference>
<dbReference type="InterPro" id="IPR010105">
    <property type="entry name" value="TonB_sidphr_rcpt"/>
</dbReference>
<evidence type="ECO:0000256" key="14">
    <source>
        <dbReference type="PROSITE-ProRule" id="PRU01360"/>
    </source>
</evidence>
<keyword evidence="11 14" id="KW-0472">Membrane</keyword>
<dbReference type="InterPro" id="IPR036942">
    <property type="entry name" value="Beta-barrel_TonB_sf"/>
</dbReference>
<feature type="short sequence motif" description="TonB box" evidence="15">
    <location>
        <begin position="42"/>
        <end position="48"/>
    </location>
</feature>
<dbReference type="PANTHER" id="PTHR32552">
    <property type="entry name" value="FERRICHROME IRON RECEPTOR-RELATED"/>
    <property type="match status" value="1"/>
</dbReference>
<evidence type="ECO:0000256" key="4">
    <source>
        <dbReference type="ARBA" id="ARBA00022452"/>
    </source>
</evidence>
<feature type="chain" id="PRO_5039104083" evidence="18">
    <location>
        <begin position="34"/>
        <end position="753"/>
    </location>
</feature>
<dbReference type="Gene3D" id="2.170.130.10">
    <property type="entry name" value="TonB-dependent receptor, plug domain"/>
    <property type="match status" value="1"/>
</dbReference>
<comment type="subcellular location">
    <subcellularLocation>
        <location evidence="1 14">Cell outer membrane</location>
        <topology evidence="1 14">Multi-pass membrane protein</topology>
    </subcellularLocation>
</comment>
<keyword evidence="6 14" id="KW-0812">Transmembrane</keyword>
<feature type="domain" description="TonB-dependent receptor plug" evidence="20">
    <location>
        <begin position="77"/>
        <end position="181"/>
    </location>
</feature>
<feature type="short sequence motif" description="TonB C-terminal box" evidence="16">
    <location>
        <begin position="736"/>
        <end position="753"/>
    </location>
</feature>
<keyword evidence="4 14" id="KW-1134">Transmembrane beta strand</keyword>
<dbReference type="Pfam" id="PF07715">
    <property type="entry name" value="Plug"/>
    <property type="match status" value="1"/>
</dbReference>
<dbReference type="NCBIfam" id="TIGR01783">
    <property type="entry name" value="TonB-siderophor"/>
    <property type="match status" value="1"/>
</dbReference>
<evidence type="ECO:0000256" key="11">
    <source>
        <dbReference type="ARBA" id="ARBA00023136"/>
    </source>
</evidence>
<reference evidence="21" key="2">
    <citation type="submission" date="2022-05" db="EMBL/GenBank/DDBJ databases">
        <authorList>
            <consortium name="NCBI Pathogen Detection Project"/>
        </authorList>
    </citation>
    <scope>NUCLEOTIDE SEQUENCE</scope>
    <source>
        <strain evidence="21">CAV1698</strain>
    </source>
</reference>
<evidence type="ECO:0000256" key="10">
    <source>
        <dbReference type="ARBA" id="ARBA00023077"/>
    </source>
</evidence>
<dbReference type="GO" id="GO:0015344">
    <property type="term" value="F:siderophore uptake transmembrane transporter activity"/>
    <property type="evidence" value="ECO:0007669"/>
    <property type="project" value="TreeGrafter"/>
</dbReference>
<evidence type="ECO:0000313" key="21">
    <source>
        <dbReference type="EMBL" id="HCD1253821.1"/>
    </source>
</evidence>
<evidence type="ECO:0000313" key="22">
    <source>
        <dbReference type="Proteomes" id="UP000862426"/>
    </source>
</evidence>
<dbReference type="Gene3D" id="2.40.170.20">
    <property type="entry name" value="TonB-dependent receptor, beta-barrel domain"/>
    <property type="match status" value="1"/>
</dbReference>
<evidence type="ECO:0000256" key="16">
    <source>
        <dbReference type="PROSITE-ProRule" id="PRU10144"/>
    </source>
</evidence>
<dbReference type="GO" id="GO:0015891">
    <property type="term" value="P:siderophore transport"/>
    <property type="evidence" value="ECO:0007669"/>
    <property type="project" value="InterPro"/>
</dbReference>
<evidence type="ECO:0000256" key="7">
    <source>
        <dbReference type="ARBA" id="ARBA00022729"/>
    </source>
</evidence>
<dbReference type="GO" id="GO:0009279">
    <property type="term" value="C:cell outer membrane"/>
    <property type="evidence" value="ECO:0007669"/>
    <property type="project" value="UniProtKB-SubCell"/>
</dbReference>
<dbReference type="EMBL" id="DACYAJ020000002">
    <property type="protein sequence ID" value="HCD1253821.1"/>
    <property type="molecule type" value="Genomic_DNA"/>
</dbReference>
<evidence type="ECO:0000256" key="1">
    <source>
        <dbReference type="ARBA" id="ARBA00004571"/>
    </source>
</evidence>
<keyword evidence="7 18" id="KW-0732">Signal</keyword>
<keyword evidence="12" id="KW-0675">Receptor</keyword>
<evidence type="ECO:0000256" key="5">
    <source>
        <dbReference type="ARBA" id="ARBA00022496"/>
    </source>
</evidence>
<dbReference type="InterPro" id="IPR010917">
    <property type="entry name" value="TonB_rcpt_CS"/>
</dbReference>
<evidence type="ECO:0000256" key="9">
    <source>
        <dbReference type="ARBA" id="ARBA00023065"/>
    </source>
</evidence>
<feature type="signal peptide" evidence="18">
    <location>
        <begin position="1"/>
        <end position="33"/>
    </location>
</feature>
<proteinExistence type="inferred from homology"/>
<gene>
    <name evidence="21" type="primary">fhuA</name>
    <name evidence="21" type="ORF">JD854_RS01915</name>
</gene>
<evidence type="ECO:0000256" key="12">
    <source>
        <dbReference type="ARBA" id="ARBA00023170"/>
    </source>
</evidence>
<dbReference type="InterPro" id="IPR037066">
    <property type="entry name" value="Plug_dom_sf"/>
</dbReference>
<evidence type="ECO:0000256" key="2">
    <source>
        <dbReference type="ARBA" id="ARBA00009810"/>
    </source>
</evidence>
<dbReference type="FunFam" id="2.170.130.10:FF:000001">
    <property type="entry name" value="Catecholate siderophore TonB-dependent receptor"/>
    <property type="match status" value="1"/>
</dbReference>
<dbReference type="SUPFAM" id="SSF56935">
    <property type="entry name" value="Porins"/>
    <property type="match status" value="1"/>
</dbReference>
<comment type="similarity">
    <text evidence="2 14 17">Belongs to the TonB-dependent receptor family.</text>
</comment>
<dbReference type="NCBIfam" id="NF007465">
    <property type="entry name" value="PRK10044.1"/>
    <property type="match status" value="1"/>
</dbReference>
<dbReference type="InterPro" id="IPR010916">
    <property type="entry name" value="TonB_box_CS"/>
</dbReference>
<organism evidence="21 22">
    <name type="scientific">Citrobacter amalonaticus</name>
    <dbReference type="NCBI Taxonomy" id="35703"/>
    <lineage>
        <taxon>Bacteria</taxon>
        <taxon>Pseudomonadati</taxon>
        <taxon>Pseudomonadota</taxon>
        <taxon>Gammaproteobacteria</taxon>
        <taxon>Enterobacterales</taxon>
        <taxon>Enterobacteriaceae</taxon>
        <taxon>Citrobacter</taxon>
    </lineage>
</organism>